<keyword evidence="3" id="KW-1003">Cell membrane</keyword>
<reference evidence="10" key="1">
    <citation type="submission" date="2021-03" db="EMBL/GenBank/DDBJ databases">
        <title>Leucobacter chromiisoli sp. nov., isolated from chromium-containing soil of chemical plant.</title>
        <authorList>
            <person name="Xu Z."/>
        </authorList>
    </citation>
    <scope>NUCLEOTIDE SEQUENCE</scope>
    <source>
        <strain evidence="10">K 70/01</strain>
    </source>
</reference>
<dbReference type="Gene3D" id="1.20.1250.20">
    <property type="entry name" value="MFS general substrate transporter like domains"/>
    <property type="match status" value="1"/>
</dbReference>
<dbReference type="AlphaFoldDB" id="A0A939QEP6"/>
<dbReference type="PROSITE" id="PS50850">
    <property type="entry name" value="MFS"/>
    <property type="match status" value="1"/>
</dbReference>
<feature type="domain" description="Major facilitator superfamily (MFS) profile" evidence="9">
    <location>
        <begin position="41"/>
        <end position="435"/>
    </location>
</feature>
<evidence type="ECO:0000256" key="6">
    <source>
        <dbReference type="ARBA" id="ARBA00023136"/>
    </source>
</evidence>
<sequence>MRNAPPRHSRRSPVMRVDPTMLSTPSRSRPPASRDMRRHMRIVLTVIALFTLLVSANLSTPLYPLLQDALGIEAVGTTVAFSSYVLALIVGLLLFRRVADTANRRTVLVASLIAAALSTAALACAPTLGWFSVARAVQGVAVACATGIGSGALRALLPGRPSVVGRLTLLATSGGVAAGPVVGGVLSTGSNPLVLPYLSVATVLIALVPIVLVVAPHAACAPAPLNGAIALPDAPPSARTSDRPFPPGAATQHRTFRVAAATGFLSFAVFGFCLSLAPTHFAAIAQTESRPLIGALAAIVLGSSALVQIIPLSGRWRLPSGLAALAVALIGLAAAGSVGSVWFLVVTCAVAGVGQGIAFQAAFTAATAAVDPRHHASTVSAIYTVTYLGSALPVIALGILTDRIGLFHSVTVFAIVIAAGCAALAITAAARPSAPVPVSGSVLTRRAPREHGDRPRQ</sequence>
<dbReference type="InterPro" id="IPR020846">
    <property type="entry name" value="MFS_dom"/>
</dbReference>
<evidence type="ECO:0000256" key="4">
    <source>
        <dbReference type="ARBA" id="ARBA00022692"/>
    </source>
</evidence>
<evidence type="ECO:0000259" key="9">
    <source>
        <dbReference type="PROSITE" id="PS50850"/>
    </source>
</evidence>
<feature type="transmembrane region" description="Helical" evidence="8">
    <location>
        <begin position="74"/>
        <end position="95"/>
    </location>
</feature>
<evidence type="ECO:0000313" key="10">
    <source>
        <dbReference type="EMBL" id="MBO2990511.1"/>
    </source>
</evidence>
<organism evidence="10 11">
    <name type="scientific">Leucobacter tardus</name>
    <dbReference type="NCBI Taxonomy" id="501483"/>
    <lineage>
        <taxon>Bacteria</taxon>
        <taxon>Bacillati</taxon>
        <taxon>Actinomycetota</taxon>
        <taxon>Actinomycetes</taxon>
        <taxon>Micrococcales</taxon>
        <taxon>Microbacteriaceae</taxon>
        <taxon>Leucobacter</taxon>
    </lineage>
</organism>
<dbReference type="Pfam" id="PF07690">
    <property type="entry name" value="MFS_1"/>
    <property type="match status" value="1"/>
</dbReference>
<feature type="transmembrane region" description="Helical" evidence="8">
    <location>
        <begin position="194"/>
        <end position="215"/>
    </location>
</feature>
<keyword evidence="5 8" id="KW-1133">Transmembrane helix</keyword>
<dbReference type="Proteomes" id="UP000668403">
    <property type="component" value="Unassembled WGS sequence"/>
</dbReference>
<name>A0A939QEP6_9MICO</name>
<dbReference type="InterPro" id="IPR036259">
    <property type="entry name" value="MFS_trans_sf"/>
</dbReference>
<evidence type="ECO:0000256" key="8">
    <source>
        <dbReference type="SAM" id="Phobius"/>
    </source>
</evidence>
<keyword evidence="2" id="KW-0813">Transport</keyword>
<dbReference type="GO" id="GO:0005886">
    <property type="term" value="C:plasma membrane"/>
    <property type="evidence" value="ECO:0007669"/>
    <property type="project" value="UniProtKB-SubCell"/>
</dbReference>
<evidence type="ECO:0000256" key="7">
    <source>
        <dbReference type="SAM" id="MobiDB-lite"/>
    </source>
</evidence>
<comment type="caution">
    <text evidence="10">The sequence shown here is derived from an EMBL/GenBank/DDBJ whole genome shotgun (WGS) entry which is preliminary data.</text>
</comment>
<feature type="compositionally biased region" description="Basic and acidic residues" evidence="7">
    <location>
        <begin position="447"/>
        <end position="457"/>
    </location>
</feature>
<evidence type="ECO:0000256" key="3">
    <source>
        <dbReference type="ARBA" id="ARBA00022475"/>
    </source>
</evidence>
<gene>
    <name evidence="10" type="ORF">J4H85_10955</name>
</gene>
<keyword evidence="11" id="KW-1185">Reference proteome</keyword>
<feature type="transmembrane region" description="Helical" evidence="8">
    <location>
        <begin position="349"/>
        <end position="370"/>
    </location>
</feature>
<dbReference type="GO" id="GO:0022857">
    <property type="term" value="F:transmembrane transporter activity"/>
    <property type="evidence" value="ECO:0007669"/>
    <property type="project" value="InterPro"/>
</dbReference>
<feature type="transmembrane region" description="Helical" evidence="8">
    <location>
        <begin position="291"/>
        <end position="310"/>
    </location>
</feature>
<keyword evidence="4 8" id="KW-0812">Transmembrane</keyword>
<keyword evidence="6 8" id="KW-0472">Membrane</keyword>
<feature type="transmembrane region" description="Helical" evidence="8">
    <location>
        <begin position="382"/>
        <end position="400"/>
    </location>
</feature>
<feature type="transmembrane region" description="Helical" evidence="8">
    <location>
        <begin position="406"/>
        <end position="430"/>
    </location>
</feature>
<feature type="transmembrane region" description="Helical" evidence="8">
    <location>
        <begin position="107"/>
        <end position="131"/>
    </location>
</feature>
<dbReference type="InterPro" id="IPR050171">
    <property type="entry name" value="MFS_Transporters"/>
</dbReference>
<feature type="compositionally biased region" description="Basic residues" evidence="7">
    <location>
        <begin position="1"/>
        <end position="13"/>
    </location>
</feature>
<evidence type="ECO:0000256" key="1">
    <source>
        <dbReference type="ARBA" id="ARBA00004651"/>
    </source>
</evidence>
<evidence type="ECO:0000256" key="5">
    <source>
        <dbReference type="ARBA" id="ARBA00022989"/>
    </source>
</evidence>
<feature type="transmembrane region" description="Helical" evidence="8">
    <location>
        <begin position="169"/>
        <end position="188"/>
    </location>
</feature>
<feature type="region of interest" description="Disordered" evidence="7">
    <location>
        <begin position="1"/>
        <end position="34"/>
    </location>
</feature>
<feature type="transmembrane region" description="Helical" evidence="8">
    <location>
        <begin position="264"/>
        <end position="285"/>
    </location>
</feature>
<evidence type="ECO:0000313" key="11">
    <source>
        <dbReference type="Proteomes" id="UP000668403"/>
    </source>
</evidence>
<accession>A0A939QEP6</accession>
<protein>
    <submittedName>
        <fullName evidence="10">MFS transporter</fullName>
    </submittedName>
</protein>
<dbReference type="EMBL" id="JAGFBF010000005">
    <property type="protein sequence ID" value="MBO2990511.1"/>
    <property type="molecule type" value="Genomic_DNA"/>
</dbReference>
<feature type="region of interest" description="Disordered" evidence="7">
    <location>
        <begin position="434"/>
        <end position="457"/>
    </location>
</feature>
<evidence type="ECO:0000256" key="2">
    <source>
        <dbReference type="ARBA" id="ARBA00022448"/>
    </source>
</evidence>
<dbReference type="PANTHER" id="PTHR23517">
    <property type="entry name" value="RESISTANCE PROTEIN MDTM, PUTATIVE-RELATED-RELATED"/>
    <property type="match status" value="1"/>
</dbReference>
<feature type="transmembrane region" description="Helical" evidence="8">
    <location>
        <begin position="322"/>
        <end position="343"/>
    </location>
</feature>
<dbReference type="PANTHER" id="PTHR23517:SF13">
    <property type="entry name" value="MAJOR FACILITATOR SUPERFAMILY MFS_1"/>
    <property type="match status" value="1"/>
</dbReference>
<proteinExistence type="predicted"/>
<comment type="subcellular location">
    <subcellularLocation>
        <location evidence="1">Cell membrane</location>
        <topology evidence="1">Multi-pass membrane protein</topology>
    </subcellularLocation>
</comment>
<dbReference type="InterPro" id="IPR011701">
    <property type="entry name" value="MFS"/>
</dbReference>
<dbReference type="SUPFAM" id="SSF103473">
    <property type="entry name" value="MFS general substrate transporter"/>
    <property type="match status" value="1"/>
</dbReference>